<dbReference type="PANTHER" id="PTHR30388">
    <property type="entry name" value="ALDEHYDE OXIDOREDUCTASE MOLYBDENUM COFACTOR ASSEMBLY PROTEIN"/>
    <property type="match status" value="1"/>
</dbReference>
<dbReference type="RefSeq" id="WP_081824925.1">
    <property type="nucleotide sequence ID" value="NZ_BNAB01000026.1"/>
</dbReference>
<dbReference type="NCBIfam" id="TIGR02964">
    <property type="entry name" value="xanthine_xdhC"/>
    <property type="match status" value="1"/>
</dbReference>
<evidence type="ECO:0000259" key="2">
    <source>
        <dbReference type="Pfam" id="PF02625"/>
    </source>
</evidence>
<sequence length="341" mass="35613">MFDLAALRARVAEAARVVRVVIAAHEGSSPRETGAAMLIWQGGTEGTIGGGALEWQVTCRARAMLAGGQARQVTRVALGPGIGQCCGGAVTLLAEVYDARAVARLEEAENGVVARPLEGAAEMPLAVQRVLARARSSGLPPVAGLVQGWMVEPMAVPTRDLWIWGAGHVGRALVGVLAPLPTFALTWVDVDESRFPKDMPDRVAPLWAANPADLVAHAPGHAEHLVLSYSHALDLELCHRILRHGHGGLGLIGSATKAARFRNRLRALGHGDTALAGLVCPIGDPTLGKHPQAIAVGVAARLLGRGMDNAARQDGARQDEDGKHASDHRGPDQGLSRGGGE</sequence>
<gene>
    <name evidence="4" type="primary">xdhC</name>
    <name evidence="4" type="ORF">GCM10008024_37080</name>
    <name evidence="5" type="ORF">SAMN05444006_12918</name>
</gene>
<evidence type="ECO:0000259" key="3">
    <source>
        <dbReference type="Pfam" id="PF13478"/>
    </source>
</evidence>
<dbReference type="EMBL" id="BNAB01000026">
    <property type="protein sequence ID" value="GHE05606.1"/>
    <property type="molecule type" value="Genomic_DNA"/>
</dbReference>
<protein>
    <submittedName>
        <fullName evidence="5">Molybdenum cofactor sulfurylase</fullName>
    </submittedName>
    <submittedName>
        <fullName evidence="4">Xanthine dehydrogenase accessory protein XdhC</fullName>
    </submittedName>
</protein>
<dbReference type="InterPro" id="IPR014308">
    <property type="entry name" value="Xanthine_DH_XdhC"/>
</dbReference>
<dbReference type="InterPro" id="IPR003777">
    <property type="entry name" value="XdhC_CoxI"/>
</dbReference>
<accession>A0AAN4UUY8</accession>
<dbReference type="PANTHER" id="PTHR30388:SF6">
    <property type="entry name" value="XANTHINE DEHYDROGENASE SUBUNIT A-RELATED"/>
    <property type="match status" value="1"/>
</dbReference>
<dbReference type="AlphaFoldDB" id="A0AAN4UUY8"/>
<dbReference type="Proteomes" id="UP000199541">
    <property type="component" value="Unassembled WGS sequence"/>
</dbReference>
<evidence type="ECO:0000313" key="6">
    <source>
        <dbReference type="Proteomes" id="UP000199541"/>
    </source>
</evidence>
<feature type="domain" description="XdhC Rossmann" evidence="3">
    <location>
        <begin position="161"/>
        <end position="301"/>
    </location>
</feature>
<reference evidence="4" key="1">
    <citation type="journal article" date="2014" name="Int. J. Syst. Evol. Microbiol.">
        <title>Complete genome sequence of Corynebacterium casei LMG S-19264T (=DSM 44701T), isolated from a smear-ripened cheese.</title>
        <authorList>
            <consortium name="US DOE Joint Genome Institute (JGI-PGF)"/>
            <person name="Walter F."/>
            <person name="Albersmeier A."/>
            <person name="Kalinowski J."/>
            <person name="Ruckert C."/>
        </authorList>
    </citation>
    <scope>NUCLEOTIDE SEQUENCE</scope>
    <source>
        <strain evidence="4">CGMCC 1.10859</strain>
    </source>
</reference>
<reference evidence="4" key="3">
    <citation type="submission" date="2023-06" db="EMBL/GenBank/DDBJ databases">
        <authorList>
            <person name="Sun Q."/>
            <person name="Zhou Y."/>
        </authorList>
    </citation>
    <scope>NUCLEOTIDE SEQUENCE</scope>
    <source>
        <strain evidence="4">CGMCC 1.10859</strain>
    </source>
</reference>
<reference evidence="5 6" key="2">
    <citation type="submission" date="2016-10" db="EMBL/GenBank/DDBJ databases">
        <authorList>
            <person name="Varghese N."/>
            <person name="Submissions S."/>
        </authorList>
    </citation>
    <scope>NUCLEOTIDE SEQUENCE [LARGE SCALE GENOMIC DNA]</scope>
    <source>
        <strain evidence="5 6">DSM 24802</strain>
    </source>
</reference>
<proteinExistence type="predicted"/>
<dbReference type="Pfam" id="PF13478">
    <property type="entry name" value="XdhC_C"/>
    <property type="match status" value="1"/>
</dbReference>
<organism evidence="4 7">
    <name type="scientific">Allgaiera indica</name>
    <dbReference type="NCBI Taxonomy" id="765699"/>
    <lineage>
        <taxon>Bacteria</taxon>
        <taxon>Pseudomonadati</taxon>
        <taxon>Pseudomonadota</taxon>
        <taxon>Alphaproteobacteria</taxon>
        <taxon>Rhodobacterales</taxon>
        <taxon>Paracoccaceae</taxon>
        <taxon>Allgaiera</taxon>
    </lineage>
</organism>
<evidence type="ECO:0000313" key="5">
    <source>
        <dbReference type="EMBL" id="SDX77780.1"/>
    </source>
</evidence>
<dbReference type="InterPro" id="IPR027051">
    <property type="entry name" value="XdhC_Rossmann_dom"/>
</dbReference>
<feature type="region of interest" description="Disordered" evidence="1">
    <location>
        <begin position="309"/>
        <end position="341"/>
    </location>
</feature>
<feature type="domain" description="XdhC- CoxI" evidence="2">
    <location>
        <begin position="12"/>
        <end position="73"/>
    </location>
</feature>
<keyword evidence="6" id="KW-1185">Reference proteome</keyword>
<dbReference type="InterPro" id="IPR052698">
    <property type="entry name" value="MoCofactor_Util/Proc"/>
</dbReference>
<dbReference type="Pfam" id="PF02625">
    <property type="entry name" value="XdhC_CoxI"/>
    <property type="match status" value="1"/>
</dbReference>
<evidence type="ECO:0000313" key="7">
    <source>
        <dbReference type="Proteomes" id="UP000634647"/>
    </source>
</evidence>
<dbReference type="Proteomes" id="UP000634647">
    <property type="component" value="Unassembled WGS sequence"/>
</dbReference>
<feature type="compositionally biased region" description="Basic and acidic residues" evidence="1">
    <location>
        <begin position="314"/>
        <end position="331"/>
    </location>
</feature>
<evidence type="ECO:0000256" key="1">
    <source>
        <dbReference type="SAM" id="MobiDB-lite"/>
    </source>
</evidence>
<name>A0AAN4UUY8_9RHOB</name>
<dbReference type="Gene3D" id="3.40.50.720">
    <property type="entry name" value="NAD(P)-binding Rossmann-like Domain"/>
    <property type="match status" value="1"/>
</dbReference>
<dbReference type="EMBL" id="FNOB01000029">
    <property type="protein sequence ID" value="SDX77780.1"/>
    <property type="molecule type" value="Genomic_DNA"/>
</dbReference>
<comment type="caution">
    <text evidence="4">The sequence shown here is derived from an EMBL/GenBank/DDBJ whole genome shotgun (WGS) entry which is preliminary data.</text>
</comment>
<evidence type="ECO:0000313" key="4">
    <source>
        <dbReference type="EMBL" id="GHE05606.1"/>
    </source>
</evidence>